<dbReference type="EMBL" id="JAHRIM010003050">
    <property type="protein sequence ID" value="MEQ2259317.1"/>
    <property type="molecule type" value="Genomic_DNA"/>
</dbReference>
<accession>A0ABV0VRG3</accession>
<organism evidence="7 8">
    <name type="scientific">Xenotaenia resolanae</name>
    <dbReference type="NCBI Taxonomy" id="208358"/>
    <lineage>
        <taxon>Eukaryota</taxon>
        <taxon>Metazoa</taxon>
        <taxon>Chordata</taxon>
        <taxon>Craniata</taxon>
        <taxon>Vertebrata</taxon>
        <taxon>Euteleostomi</taxon>
        <taxon>Actinopterygii</taxon>
        <taxon>Neopterygii</taxon>
        <taxon>Teleostei</taxon>
        <taxon>Neoteleostei</taxon>
        <taxon>Acanthomorphata</taxon>
        <taxon>Ovalentaria</taxon>
        <taxon>Atherinomorphae</taxon>
        <taxon>Cyprinodontiformes</taxon>
        <taxon>Goodeidae</taxon>
        <taxon>Xenotaenia</taxon>
    </lineage>
</organism>
<dbReference type="InterPro" id="IPR015631">
    <property type="entry name" value="CD2/SLAM_rcpt"/>
</dbReference>
<evidence type="ECO:0000256" key="4">
    <source>
        <dbReference type="ARBA" id="ARBA00023180"/>
    </source>
</evidence>
<sequence>MALRCFLVCFTVNYYLVAGQTTEYFLLGETASFTANIKETPVDILWKHKGNKVVEFTGSEQLSFGSFEHRVTLDWHSADLTISNVVYEDSGLYELETFANGKLNRKSFQLEVIGNILLFCHLSYKPTFDGSLCFEHYSRQLVRDCLYHLRNISKTA</sequence>
<evidence type="ECO:0000256" key="2">
    <source>
        <dbReference type="ARBA" id="ARBA00022729"/>
    </source>
</evidence>
<keyword evidence="4" id="KW-0325">Glycoprotein</keyword>
<evidence type="ECO:0000256" key="1">
    <source>
        <dbReference type="ARBA" id="ARBA00004370"/>
    </source>
</evidence>
<gene>
    <name evidence="7" type="ORF">XENORESO_009784</name>
</gene>
<dbReference type="InterPro" id="IPR013783">
    <property type="entry name" value="Ig-like_fold"/>
</dbReference>
<dbReference type="SMART" id="SM00409">
    <property type="entry name" value="IG"/>
    <property type="match status" value="1"/>
</dbReference>
<keyword evidence="8" id="KW-1185">Reference proteome</keyword>
<evidence type="ECO:0000256" key="3">
    <source>
        <dbReference type="ARBA" id="ARBA00023136"/>
    </source>
</evidence>
<dbReference type="InterPro" id="IPR036179">
    <property type="entry name" value="Ig-like_dom_sf"/>
</dbReference>
<name>A0ABV0VRG3_9TELE</name>
<reference evidence="7 8" key="1">
    <citation type="submission" date="2021-06" db="EMBL/GenBank/DDBJ databases">
        <authorList>
            <person name="Palmer J.M."/>
        </authorList>
    </citation>
    <scope>NUCLEOTIDE SEQUENCE [LARGE SCALE GENOMIC DNA]</scope>
    <source>
        <strain evidence="7 8">XR_2019</strain>
        <tissue evidence="7">Muscle</tissue>
    </source>
</reference>
<evidence type="ECO:0000259" key="6">
    <source>
        <dbReference type="SMART" id="SM00409"/>
    </source>
</evidence>
<comment type="caution">
    <text evidence="7">The sequence shown here is derived from an EMBL/GenBank/DDBJ whole genome shotgun (WGS) entry which is preliminary data.</text>
</comment>
<dbReference type="InterPro" id="IPR003599">
    <property type="entry name" value="Ig_sub"/>
</dbReference>
<dbReference type="InterPro" id="IPR013098">
    <property type="entry name" value="Ig_I-set"/>
</dbReference>
<dbReference type="Proteomes" id="UP001444071">
    <property type="component" value="Unassembled WGS sequence"/>
</dbReference>
<proteinExistence type="predicted"/>
<dbReference type="Gene3D" id="2.60.40.10">
    <property type="entry name" value="Immunoglobulins"/>
    <property type="match status" value="1"/>
</dbReference>
<keyword evidence="3" id="KW-0472">Membrane</keyword>
<feature type="chain" id="PRO_5045806888" description="Immunoglobulin domain-containing protein" evidence="5">
    <location>
        <begin position="20"/>
        <end position="156"/>
    </location>
</feature>
<keyword evidence="2 5" id="KW-0732">Signal</keyword>
<dbReference type="Pfam" id="PF07679">
    <property type="entry name" value="I-set"/>
    <property type="match status" value="1"/>
</dbReference>
<dbReference type="PANTHER" id="PTHR12080:SF55">
    <property type="entry name" value="LYMPHOCYTE FUNCTION-ASSOCIATED ANTIGEN 3"/>
    <property type="match status" value="1"/>
</dbReference>
<evidence type="ECO:0000313" key="7">
    <source>
        <dbReference type="EMBL" id="MEQ2259317.1"/>
    </source>
</evidence>
<dbReference type="PANTHER" id="PTHR12080">
    <property type="entry name" value="SIGNALING LYMPHOCYTIC ACTIVATION MOLECULE"/>
    <property type="match status" value="1"/>
</dbReference>
<comment type="subcellular location">
    <subcellularLocation>
        <location evidence="1">Membrane</location>
    </subcellularLocation>
</comment>
<evidence type="ECO:0000256" key="5">
    <source>
        <dbReference type="SAM" id="SignalP"/>
    </source>
</evidence>
<feature type="domain" description="Immunoglobulin" evidence="6">
    <location>
        <begin position="20"/>
        <end position="113"/>
    </location>
</feature>
<evidence type="ECO:0000313" key="8">
    <source>
        <dbReference type="Proteomes" id="UP001444071"/>
    </source>
</evidence>
<feature type="signal peptide" evidence="5">
    <location>
        <begin position="1"/>
        <end position="19"/>
    </location>
</feature>
<protein>
    <recommendedName>
        <fullName evidence="6">Immunoglobulin domain-containing protein</fullName>
    </recommendedName>
</protein>
<dbReference type="SUPFAM" id="SSF48726">
    <property type="entry name" value="Immunoglobulin"/>
    <property type="match status" value="1"/>
</dbReference>